<proteinExistence type="inferred from homology"/>
<feature type="region of interest" description="Disordered" evidence="12">
    <location>
        <begin position="365"/>
        <end position="394"/>
    </location>
</feature>
<evidence type="ECO:0000256" key="7">
    <source>
        <dbReference type="ARBA" id="ARBA00023163"/>
    </source>
</evidence>
<evidence type="ECO:0000256" key="11">
    <source>
        <dbReference type="ARBA" id="ARBA00029606"/>
    </source>
</evidence>
<evidence type="ECO:0000256" key="4">
    <source>
        <dbReference type="ARBA" id="ARBA00013634"/>
    </source>
</evidence>
<dbReference type="InterPro" id="IPR010301">
    <property type="entry name" value="RRP1"/>
</dbReference>
<comment type="similarity">
    <text evidence="2">Belongs to the RRP1 family.</text>
</comment>
<evidence type="ECO:0000256" key="1">
    <source>
        <dbReference type="ARBA" id="ARBA00004123"/>
    </source>
</evidence>
<feature type="compositionally biased region" description="Basic residues" evidence="12">
    <location>
        <begin position="840"/>
        <end position="850"/>
    </location>
</feature>
<gene>
    <name evidence="13" type="ORF">TSAR_002592</name>
</gene>
<feature type="region of interest" description="Disordered" evidence="12">
    <location>
        <begin position="652"/>
        <end position="686"/>
    </location>
</feature>
<comment type="caution">
    <text evidence="13">The sequence shown here is derived from an EMBL/GenBank/DDBJ whole genome shotgun (WGS) entry which is preliminary data.</text>
</comment>
<evidence type="ECO:0000256" key="10">
    <source>
        <dbReference type="ARBA" id="ARBA00025958"/>
    </source>
</evidence>
<feature type="compositionally biased region" description="Polar residues" evidence="12">
    <location>
        <begin position="802"/>
        <end position="814"/>
    </location>
</feature>
<dbReference type="Pfam" id="PF05997">
    <property type="entry name" value="Nop52"/>
    <property type="match status" value="1"/>
</dbReference>
<feature type="compositionally biased region" description="Acidic residues" evidence="12">
    <location>
        <begin position="652"/>
        <end position="670"/>
    </location>
</feature>
<dbReference type="GO" id="GO:0003681">
    <property type="term" value="F:bent DNA binding"/>
    <property type="evidence" value="ECO:0007669"/>
    <property type="project" value="TreeGrafter"/>
</dbReference>
<comment type="subcellular location">
    <subcellularLocation>
        <location evidence="1">Nucleus</location>
    </subcellularLocation>
</comment>
<keyword evidence="6" id="KW-0238">DNA-binding</keyword>
<sequence>MNSSDKNELYSNAYKSSEIVDLQVYFDAYREVIETSNFYKHFEMNEDHFMDIVSSKGNMETNAWKNLAMHCSVDNLTVEGELEKMTKSSYEFCKDPDDPSVVENVELQTVKYTKMRNKVSRGIIIPMLKYISEKNIAYEPSNLNSQRCLKPEKDILVYVKVYKPFSSRTYSKKNSIHKVSNCKISVHAVIAMHGSQTLDKLKDKIFCYADNSVSREISERPVRLKVQNAKDVYKSGFFYIEGTFYNDLRDPTNKDNSKVIRDWAEKHRYGTYHTANMEETKICSLNIKFGFPYVYQHQGDCEHLITFSTAKLVNPTDELDPGCYPRIIRLKPYRSRLCMTCGVYNAIWPALPHKMQSKKKNAKMSVKKGKKHARASPKQMPSPKKKIEKKTESDTKLKGSKTLLIAQEVKFARLLANNDKRVRDKVLKNLQKWLKMRSQSSFAFTEADFLRLWKGLFYCMWMSDKPLVQEELAESLSKIVHCFNSMDTALLYTKCTLKSLAAEWFGIDRYRVDKFEMLVRKIVRQTFATCKKASWNKQWVVGVGKVFEEILLDPKTCLGLNLHITDVYMEELAKISEGQIPASIVTEFVRPFVIHLASMSDQRQIKHVVKNIFRYLIFQSDVGMDYVEKFEAWRQAGFPCQNIDEMQKVEVSDEEIENEEEEEGDDENNVEETVANAGDKPLDPRAGRVDVEISQIPFDPIEIASILKENKFHKSSTTLTRKHITRLINDFTKLTQGDMPFGIKEIPVPETTRINPYEAAEELLNLDQELYSDSSKNTRKRKKNGNITKFDEENIEELVPPQDQNSSTILSSSNKKQKLDDNDDGEELTDKLPNATAIKQKSKNKLKKKLDKLNLSEPLPSKKLKKSSKKLHNTFSECTEKSTVIADLGTSKGGTSCNWDVDVAESSTSLTTIPVKVSEKSKSPMKSKAKVEKEGETNLLKTNIPWLTPVLTRLEEQSSTPTPLKSALKQTPKTDSAKKRVKIMLQKNTAQNTFEYFRQLRQSPAIPFDANRKPKAGVLKPSPIPSPVNPFYKRKIF</sequence>
<evidence type="ECO:0000313" key="13">
    <source>
        <dbReference type="EMBL" id="OXU30871.1"/>
    </source>
</evidence>
<evidence type="ECO:0000256" key="3">
    <source>
        <dbReference type="ARBA" id="ARBA00010410"/>
    </source>
</evidence>
<dbReference type="GO" id="GO:0001046">
    <property type="term" value="F:core promoter sequence-specific DNA binding"/>
    <property type="evidence" value="ECO:0007669"/>
    <property type="project" value="TreeGrafter"/>
</dbReference>
<comment type="function">
    <text evidence="9">Part of the SNAPc complex required for the transcription of both RNA polymerase II and III small-nuclear RNA genes. Binds to the proximal sequence element (PSE), a non-TATA-box basal promoter element common to these 2 types of genes. Recruits TBP and BRF2 to the U6 snRNA TATA box.</text>
</comment>
<dbReference type="GO" id="GO:0005634">
    <property type="term" value="C:nucleus"/>
    <property type="evidence" value="ECO:0007669"/>
    <property type="project" value="UniProtKB-SubCell"/>
</dbReference>
<dbReference type="PANTHER" id="PTHR13421">
    <property type="entry name" value="SNRNA-ACTIVATING PROTEIN COMPLEX SUBUNIT 3"/>
    <property type="match status" value="1"/>
</dbReference>
<dbReference type="InterPro" id="IPR022042">
    <property type="entry name" value="snRNA-activating_su3"/>
</dbReference>
<evidence type="ECO:0000313" key="14">
    <source>
        <dbReference type="Proteomes" id="UP000215335"/>
    </source>
</evidence>
<organism evidence="13 14">
    <name type="scientific">Trichomalopsis sarcophagae</name>
    <dbReference type="NCBI Taxonomy" id="543379"/>
    <lineage>
        <taxon>Eukaryota</taxon>
        <taxon>Metazoa</taxon>
        <taxon>Ecdysozoa</taxon>
        <taxon>Arthropoda</taxon>
        <taxon>Hexapoda</taxon>
        <taxon>Insecta</taxon>
        <taxon>Pterygota</taxon>
        <taxon>Neoptera</taxon>
        <taxon>Endopterygota</taxon>
        <taxon>Hymenoptera</taxon>
        <taxon>Apocrita</taxon>
        <taxon>Proctotrupomorpha</taxon>
        <taxon>Chalcidoidea</taxon>
        <taxon>Pteromalidae</taxon>
        <taxon>Pteromalinae</taxon>
        <taxon>Trichomalopsis</taxon>
    </lineage>
</organism>
<evidence type="ECO:0000256" key="8">
    <source>
        <dbReference type="ARBA" id="ARBA00023242"/>
    </source>
</evidence>
<keyword evidence="5" id="KW-0805">Transcription regulation</keyword>
<dbReference type="PANTHER" id="PTHR13421:SF16">
    <property type="entry name" value="SNRNA-ACTIVATING PROTEIN COMPLEX SUBUNIT 3"/>
    <property type="match status" value="1"/>
</dbReference>
<dbReference type="GO" id="GO:0001006">
    <property type="term" value="F:RNA polymerase III type 3 promoter sequence-specific DNA binding"/>
    <property type="evidence" value="ECO:0007669"/>
    <property type="project" value="TreeGrafter"/>
</dbReference>
<name>A0A232FJG4_9HYME</name>
<evidence type="ECO:0000256" key="9">
    <source>
        <dbReference type="ARBA" id="ARBA00025193"/>
    </source>
</evidence>
<dbReference type="AlphaFoldDB" id="A0A232FJG4"/>
<keyword evidence="8" id="KW-0539">Nucleus</keyword>
<comment type="subunit">
    <text evidence="10">Part of the SNAPc complex composed of 5 subunits: SNAPC1, SNAPC2, SNAPC3, SNAPC4 and SNAPC5. SNAPC3 interacts with SNAPC1.</text>
</comment>
<dbReference type="EMBL" id="NNAY01000110">
    <property type="protein sequence ID" value="OXU30871.1"/>
    <property type="molecule type" value="Genomic_DNA"/>
</dbReference>
<reference evidence="13 14" key="1">
    <citation type="journal article" date="2017" name="Curr. Biol.">
        <title>The Evolution of Venom by Co-option of Single-Copy Genes.</title>
        <authorList>
            <person name="Martinson E.O."/>
            <person name="Mrinalini"/>
            <person name="Kelkar Y.D."/>
            <person name="Chang C.H."/>
            <person name="Werren J.H."/>
        </authorList>
    </citation>
    <scope>NUCLEOTIDE SEQUENCE [LARGE SCALE GENOMIC DNA]</scope>
    <source>
        <strain evidence="13 14">Alberta</strain>
        <tissue evidence="13">Whole body</tissue>
    </source>
</reference>
<dbReference type="GO" id="GO:0019185">
    <property type="term" value="C:snRNA-activating protein complex"/>
    <property type="evidence" value="ECO:0007669"/>
    <property type="project" value="TreeGrafter"/>
</dbReference>
<evidence type="ECO:0000256" key="6">
    <source>
        <dbReference type="ARBA" id="ARBA00023125"/>
    </source>
</evidence>
<dbReference type="GO" id="GO:0030688">
    <property type="term" value="C:preribosome, small subunit precursor"/>
    <property type="evidence" value="ECO:0007669"/>
    <property type="project" value="InterPro"/>
</dbReference>
<protein>
    <recommendedName>
        <fullName evidence="4">snRNA-activating protein complex subunit 3</fullName>
    </recommendedName>
    <alternativeName>
        <fullName evidence="11">Small nuclear RNA-activating complex polypeptide 3</fullName>
    </alternativeName>
</protein>
<dbReference type="GO" id="GO:0042795">
    <property type="term" value="P:snRNA transcription by RNA polymerase II"/>
    <property type="evidence" value="ECO:0007669"/>
    <property type="project" value="TreeGrafter"/>
</dbReference>
<evidence type="ECO:0000256" key="2">
    <source>
        <dbReference type="ARBA" id="ARBA00006374"/>
    </source>
</evidence>
<dbReference type="OrthoDB" id="2019504at2759"/>
<feature type="region of interest" description="Disordered" evidence="12">
    <location>
        <begin position="792"/>
        <end position="869"/>
    </location>
</feature>
<dbReference type="GO" id="GO:0006364">
    <property type="term" value="P:rRNA processing"/>
    <property type="evidence" value="ECO:0007669"/>
    <property type="project" value="InterPro"/>
</dbReference>
<keyword evidence="7" id="KW-0804">Transcription</keyword>
<dbReference type="STRING" id="543379.A0A232FJG4"/>
<dbReference type="GO" id="GO:0042796">
    <property type="term" value="P:snRNA transcription by RNA polymerase III"/>
    <property type="evidence" value="ECO:0007669"/>
    <property type="project" value="TreeGrafter"/>
</dbReference>
<evidence type="ECO:0000256" key="12">
    <source>
        <dbReference type="SAM" id="MobiDB-lite"/>
    </source>
</evidence>
<accession>A0A232FJG4</accession>
<keyword evidence="14" id="KW-1185">Reference proteome</keyword>
<evidence type="ECO:0000256" key="5">
    <source>
        <dbReference type="ARBA" id="ARBA00023015"/>
    </source>
</evidence>
<dbReference type="Pfam" id="PF12251">
    <property type="entry name" value="SNAPC3"/>
    <property type="match status" value="1"/>
</dbReference>
<feature type="compositionally biased region" description="Basic residues" evidence="12">
    <location>
        <begin position="365"/>
        <end position="375"/>
    </location>
</feature>
<dbReference type="GO" id="GO:0000978">
    <property type="term" value="F:RNA polymerase II cis-regulatory region sequence-specific DNA binding"/>
    <property type="evidence" value="ECO:0007669"/>
    <property type="project" value="TreeGrafter"/>
</dbReference>
<dbReference type="Proteomes" id="UP000215335">
    <property type="component" value="Unassembled WGS sequence"/>
</dbReference>
<comment type="similarity">
    <text evidence="3">Belongs to the SNAPC3/SRD2 family.</text>
</comment>